<dbReference type="EMBL" id="FMXE01000017">
    <property type="protein sequence ID" value="SDA82217.1"/>
    <property type="molecule type" value="Genomic_DNA"/>
</dbReference>
<evidence type="ECO:0000313" key="2">
    <source>
        <dbReference type="Proteomes" id="UP000198756"/>
    </source>
</evidence>
<organism evidence="1 2">
    <name type="scientific">Algoriphagus alkaliphilus</name>
    <dbReference type="NCBI Taxonomy" id="279824"/>
    <lineage>
        <taxon>Bacteria</taxon>
        <taxon>Pseudomonadati</taxon>
        <taxon>Bacteroidota</taxon>
        <taxon>Cytophagia</taxon>
        <taxon>Cytophagales</taxon>
        <taxon>Cyclobacteriaceae</taxon>
        <taxon>Algoriphagus</taxon>
    </lineage>
</organism>
<sequence length="209" mass="23224">MKQIIPYTSYHEAIESFDNGGKFFNLFSHAHDGVVSPAELGKVAGVTHDKQAIILYLMMSISRLDNKSRERILARLNSELFEFYEKYRPVHLSLDQLLELGKPGISCTLVGTPKKVSSSISLGATIMVPVVVGAVTGFSIVPIENSYEVYEMCSEESGAVVMVAHDNEKESLPERKLRIGGMLTSLNHFGEGDQAQKVFLEAQFYMEED</sequence>
<reference evidence="2" key="1">
    <citation type="submission" date="2016-10" db="EMBL/GenBank/DDBJ databases">
        <authorList>
            <person name="Varghese N."/>
            <person name="Submissions S."/>
        </authorList>
    </citation>
    <scope>NUCLEOTIDE SEQUENCE [LARGE SCALE GENOMIC DNA]</scope>
    <source>
        <strain evidence="2">DSM 22703</strain>
    </source>
</reference>
<gene>
    <name evidence="1" type="ORF">SAMN03080617_02557</name>
</gene>
<proteinExistence type="predicted"/>
<accession>A0A1G5YJP7</accession>
<keyword evidence="2" id="KW-1185">Reference proteome</keyword>
<dbReference type="STRING" id="279824.SAMN03080617_02557"/>
<dbReference type="AlphaFoldDB" id="A0A1G5YJP7"/>
<protein>
    <submittedName>
        <fullName evidence="1">Uncharacterized protein</fullName>
    </submittedName>
</protein>
<dbReference type="Proteomes" id="UP000198756">
    <property type="component" value="Unassembled WGS sequence"/>
</dbReference>
<evidence type="ECO:0000313" key="1">
    <source>
        <dbReference type="EMBL" id="SDA82217.1"/>
    </source>
</evidence>
<dbReference type="RefSeq" id="WP_175454230.1">
    <property type="nucleotide sequence ID" value="NZ_FMXE01000017.1"/>
</dbReference>
<name>A0A1G5YJP7_9BACT</name>